<dbReference type="CDD" id="cd01029">
    <property type="entry name" value="TOPRIM_primases"/>
    <property type="match status" value="1"/>
</dbReference>
<evidence type="ECO:0000313" key="2">
    <source>
        <dbReference type="Proteomes" id="UP000249282"/>
    </source>
</evidence>
<proteinExistence type="predicted"/>
<sequence>MYHLQQRIDDRLNQLFHFKKKGEWYREGVCPKCKEKELYTHAITPRMVKCGRINKCGYEEHVKEICEELFKDWSEYHPQTTTNPHAAADAYLKEGRGFDISKLKGLYTQELYRSPKNRSLVTATVRFKLAEGIYWERLIDRPERFDRMKANFIGKWSGLAWTVHDLDALCNAGSIWITEGIFNSIALSQSELISMSNMNSGNYPAVLLEQIKNRCHELNKSRPRLVWALDNDPAGKKYLAKHHKRATDEGWISTAALPPAPMNGKSVDWNDLFQRGQLTEKDQDKYLHFGKLQISETPEETGLLIYNFYGSSLSQFFFNHRFRTYWWELDYEKYNKAVQYVEESQSTVLTEEEIRIQALKTCSSAKEICNAQLEPLYFQRNEITDESWYYFHIQSPWGEVKTTFTAEQMSSRSKFKPRVLAVLSGTIWSGNDHQLETFIKRKTERLREVKTIDFIGYSKEYEAYIFDKFAVHKGQVIHKNQHDFFKTGNKEIKTLAASPVIHLNAKQEFSPTWWKDFYALQGEKGLILLAWWTGTYFAEQIRAINSSYPFFEFVGQAGSGKSTIIEFLWKLSGREAYEGFDPNKSTNVAIYRNFAQTSNMPIVLIEGDRNDQAGSQKAKFSWDELKDAYNGRAIRSKGLKTAGNETYEPPFRAAVMISQNTPIQASEAVLSRTLHISVDTKNHSLEKKHVATRLTQMSLEDACKYMTFCLKNEESILKTYTEKHKEIEIELHQKGITNTRIALCHAQVSAMIDAIAEHVFKDAIDLSDICDAKRYLEGMAMRRIEEIAADHPFVQQFWDAFEYLNSIRGTSFQLNHYATTDSQIAINLNEVYKVAARNYQALPEINEMRNLLKTSKRYKFIEANKTVRSSHQPADESKAIQGYGNQPSIKEDRIVKCWIFSNPYQAAGGKK</sequence>
<dbReference type="Pfam" id="PF13155">
    <property type="entry name" value="Toprim_2"/>
    <property type="match status" value="1"/>
</dbReference>
<reference evidence="1 2" key="1">
    <citation type="submission" date="2017-11" db="EMBL/GenBank/DDBJ databases">
        <title>Infants hospitalized years apart are colonized by the same room-sourced microbial strains.</title>
        <authorList>
            <person name="Brooks B."/>
            <person name="Olm M.R."/>
            <person name="Firek B.A."/>
            <person name="Baker R."/>
            <person name="Thomas B.C."/>
            <person name="Morowitz M.J."/>
            <person name="Banfield J.F."/>
        </authorList>
    </citation>
    <scope>NUCLEOTIDE SEQUENCE [LARGE SCALE GENOMIC DNA]</scope>
    <source>
        <strain evidence="1">S2_003_000_R3_20</strain>
    </source>
</reference>
<dbReference type="InterPro" id="IPR034154">
    <property type="entry name" value="TOPRIM_DnaG/twinkle"/>
</dbReference>
<dbReference type="Gene3D" id="3.40.1360.10">
    <property type="match status" value="1"/>
</dbReference>
<dbReference type="EMBL" id="QFQJ01000046">
    <property type="protein sequence ID" value="PZQ89289.1"/>
    <property type="molecule type" value="Genomic_DNA"/>
</dbReference>
<organism evidence="1 2">
    <name type="scientific">Acinetobacter johnsonii</name>
    <dbReference type="NCBI Taxonomy" id="40214"/>
    <lineage>
        <taxon>Bacteria</taxon>
        <taxon>Pseudomonadati</taxon>
        <taxon>Pseudomonadota</taxon>
        <taxon>Gammaproteobacteria</taxon>
        <taxon>Moraxellales</taxon>
        <taxon>Moraxellaceae</taxon>
        <taxon>Acinetobacter</taxon>
    </lineage>
</organism>
<evidence type="ECO:0000313" key="1">
    <source>
        <dbReference type="EMBL" id="PZQ89289.1"/>
    </source>
</evidence>
<comment type="caution">
    <text evidence="1">The sequence shown here is derived from an EMBL/GenBank/DDBJ whole genome shotgun (WGS) entry which is preliminary data.</text>
</comment>
<gene>
    <name evidence="1" type="ORF">DI542_09425</name>
</gene>
<dbReference type="AlphaFoldDB" id="A0A2W5RK07"/>
<protein>
    <submittedName>
        <fullName evidence="1">Toprim</fullName>
    </submittedName>
</protein>
<dbReference type="Proteomes" id="UP000249282">
    <property type="component" value="Unassembled WGS sequence"/>
</dbReference>
<accession>A0A2W5RK07</accession>
<name>A0A2W5RK07_ACIJO</name>